<dbReference type="EMBL" id="VSWD01000003">
    <property type="protein sequence ID" value="KAK3106471.1"/>
    <property type="molecule type" value="Genomic_DNA"/>
</dbReference>
<evidence type="ECO:0000313" key="4">
    <source>
        <dbReference type="Proteomes" id="UP001186944"/>
    </source>
</evidence>
<name>A0AA88YKC2_PINIB</name>
<keyword evidence="4" id="KW-1185">Reference proteome</keyword>
<dbReference type="GO" id="GO:0043248">
    <property type="term" value="P:proteasome assembly"/>
    <property type="evidence" value="ECO:0007669"/>
    <property type="project" value="UniProtKB-UniRule"/>
</dbReference>
<comment type="similarity">
    <text evidence="1 2">Belongs to the DSS1/SEM1 family.</text>
</comment>
<dbReference type="SMART" id="SM01385">
    <property type="entry name" value="DSS1_SEM1"/>
    <property type="match status" value="1"/>
</dbReference>
<dbReference type="GO" id="GO:0000724">
    <property type="term" value="P:double-strand break repair via homologous recombination"/>
    <property type="evidence" value="ECO:0007669"/>
    <property type="project" value="TreeGrafter"/>
</dbReference>
<comment type="caution">
    <text evidence="3">The sequence shown here is derived from an EMBL/GenBank/DDBJ whole genome shotgun (WGS) entry which is preliminary data.</text>
</comment>
<dbReference type="PANTHER" id="PTHR16771:SF0">
    <property type="entry name" value="26S PROTEASOME COMPLEX SUBUNIT SEM1"/>
    <property type="match status" value="1"/>
</dbReference>
<dbReference type="PANTHER" id="PTHR16771">
    <property type="entry name" value="26 PROTEASOME COMPLEX SUBUNIT DSS1"/>
    <property type="match status" value="1"/>
</dbReference>
<proteinExistence type="inferred from homology"/>
<dbReference type="Pfam" id="PF05160">
    <property type="entry name" value="DSS1_SEM1"/>
    <property type="match status" value="1"/>
</dbReference>
<accession>A0AA88YKC2</accession>
<keyword evidence="2" id="KW-0647">Proteasome</keyword>
<reference evidence="3" key="1">
    <citation type="submission" date="2019-08" db="EMBL/GenBank/DDBJ databases">
        <title>The improved chromosome-level genome for the pearl oyster Pinctada fucata martensii using PacBio sequencing and Hi-C.</title>
        <authorList>
            <person name="Zheng Z."/>
        </authorList>
    </citation>
    <scope>NUCLEOTIDE SEQUENCE</scope>
    <source>
        <strain evidence="3">ZZ-2019</strain>
        <tissue evidence="3">Adductor muscle</tissue>
    </source>
</reference>
<gene>
    <name evidence="3" type="ORF">FSP39_020670</name>
</gene>
<organism evidence="3 4">
    <name type="scientific">Pinctada imbricata</name>
    <name type="common">Atlantic pearl-oyster</name>
    <name type="synonym">Pinctada martensii</name>
    <dbReference type="NCBI Taxonomy" id="66713"/>
    <lineage>
        <taxon>Eukaryota</taxon>
        <taxon>Metazoa</taxon>
        <taxon>Spiralia</taxon>
        <taxon>Lophotrochozoa</taxon>
        <taxon>Mollusca</taxon>
        <taxon>Bivalvia</taxon>
        <taxon>Autobranchia</taxon>
        <taxon>Pteriomorphia</taxon>
        <taxon>Pterioida</taxon>
        <taxon>Pterioidea</taxon>
        <taxon>Pteriidae</taxon>
        <taxon>Pinctada</taxon>
    </lineage>
</organism>
<comment type="subcellular location">
    <subcellularLocation>
        <location evidence="2">Nucleus</location>
    </subcellularLocation>
</comment>
<dbReference type="GO" id="GO:0008541">
    <property type="term" value="C:proteasome regulatory particle, lid subcomplex"/>
    <property type="evidence" value="ECO:0007669"/>
    <property type="project" value="UniProtKB-UniRule"/>
</dbReference>
<dbReference type="Proteomes" id="UP001186944">
    <property type="component" value="Unassembled WGS sequence"/>
</dbReference>
<protein>
    <recommendedName>
        <fullName evidence="2">26S proteasome complex subunit SEM1</fullName>
    </recommendedName>
</protein>
<sequence length="90" mass="10614">MMSPMSAIIVTTLQTHTLVIFPPMLRPQLHEACVMVHYAYWQGEEEDDEDRVNIWEDNWDDDNIEDDFSLQLRTELEKQGKSMDGQEPMK</sequence>
<keyword evidence="2" id="KW-0539">Nucleus</keyword>
<dbReference type="InterPro" id="IPR007834">
    <property type="entry name" value="DSS1_SEM1"/>
</dbReference>
<dbReference type="CDD" id="cd13768">
    <property type="entry name" value="DSS1_Sem1"/>
    <property type="match status" value="1"/>
</dbReference>
<dbReference type="GO" id="GO:0005634">
    <property type="term" value="C:nucleus"/>
    <property type="evidence" value="ECO:0007669"/>
    <property type="project" value="UniProtKB-SubCell"/>
</dbReference>
<comment type="function">
    <text evidence="2">Component of the 26S proteasome, a multiprotein complex involved in the ATP-dependent degradation of ubiquitinated proteins.</text>
</comment>
<evidence type="ECO:0000313" key="3">
    <source>
        <dbReference type="EMBL" id="KAK3106471.1"/>
    </source>
</evidence>
<dbReference type="GO" id="GO:0006406">
    <property type="term" value="P:mRNA export from nucleus"/>
    <property type="evidence" value="ECO:0007669"/>
    <property type="project" value="UniProtKB-UniRule"/>
</dbReference>
<evidence type="ECO:0000256" key="2">
    <source>
        <dbReference type="RuleBase" id="RU369057"/>
    </source>
</evidence>
<evidence type="ECO:0000256" key="1">
    <source>
        <dbReference type="ARBA" id="ARBA00034491"/>
    </source>
</evidence>
<dbReference type="AlphaFoldDB" id="A0AA88YKC2"/>